<dbReference type="Pfam" id="PF14386">
    <property type="entry name" value="DUF4417"/>
    <property type="match status" value="1"/>
</dbReference>
<comment type="caution">
    <text evidence="3">The sequence shown here is derived from an EMBL/GenBank/DDBJ whole genome shotgun (WGS) entry which is preliminary data.</text>
</comment>
<name>A0A2V1IM85_9BACT</name>
<reference evidence="4" key="1">
    <citation type="submission" date="2018-02" db="EMBL/GenBank/DDBJ databases">
        <authorList>
            <person name="Clavel T."/>
            <person name="Strowig T."/>
        </authorList>
    </citation>
    <scope>NUCLEOTIDE SEQUENCE [LARGE SCALE GENOMIC DNA]</scope>
    <source>
        <strain evidence="4">DSM 103720</strain>
    </source>
</reference>
<dbReference type="InterPro" id="IPR025530">
    <property type="entry name" value="DUF4417"/>
</dbReference>
<dbReference type="EMBL" id="PUEC01000019">
    <property type="protein sequence ID" value="PWB01665.1"/>
    <property type="molecule type" value="Genomic_DNA"/>
</dbReference>
<feature type="domain" description="ParB-like N-terminal" evidence="2">
    <location>
        <begin position="7"/>
        <end position="98"/>
    </location>
</feature>
<protein>
    <submittedName>
        <fullName evidence="3">DUF4417 domain-containing protein</fullName>
    </submittedName>
</protein>
<gene>
    <name evidence="3" type="ORF">C5O23_08930</name>
</gene>
<keyword evidence="4" id="KW-1185">Reference proteome</keyword>
<proteinExistence type="predicted"/>
<feature type="region of interest" description="Disordered" evidence="1">
    <location>
        <begin position="135"/>
        <end position="173"/>
    </location>
</feature>
<dbReference type="GeneID" id="82526463"/>
<dbReference type="InterPro" id="IPR003115">
    <property type="entry name" value="ParB_N"/>
</dbReference>
<dbReference type="SMART" id="SM00470">
    <property type="entry name" value="ParB"/>
    <property type="match status" value="1"/>
</dbReference>
<dbReference type="RefSeq" id="WP_107032599.1">
    <property type="nucleotide sequence ID" value="NZ_PUEC01000019.1"/>
</dbReference>
<accession>A0A2V1IM85</accession>
<dbReference type="InterPro" id="IPR036086">
    <property type="entry name" value="ParB/Sulfiredoxin_sf"/>
</dbReference>
<evidence type="ECO:0000259" key="2">
    <source>
        <dbReference type="SMART" id="SM00470"/>
    </source>
</evidence>
<evidence type="ECO:0000256" key="1">
    <source>
        <dbReference type="SAM" id="MobiDB-lite"/>
    </source>
</evidence>
<dbReference type="Gene3D" id="3.90.1530.10">
    <property type="entry name" value="Conserved hypothetical protein from pyrococcus furiosus pfu- 392566-001, ParB domain"/>
    <property type="match status" value="1"/>
</dbReference>
<evidence type="ECO:0000313" key="3">
    <source>
        <dbReference type="EMBL" id="PWB01665.1"/>
    </source>
</evidence>
<sequence>MISEPLEWRKVTDLHNLPENPRSITPKGMKRLVESIKINGFYEHRPLAIVERDGLLVVLDGNQRLKAAKKLKLKEVPTVLYIDTTPEDEREIILRGNINNGEWDQNILNTEDLFKDVDYDAIGLVIPDLSLEEEKPKKSKAKAPKQEDGLEDPDDDPADDESEDEDPDDEADEKEAFYRSMFKDVLYPSDNIFEIPTLLLEEQAGNLELPLSPWGANSRLRKDVTTYHFYVDDYRFEALFKDPIKLLTSGCKAVVEPNCSCHDQTPIAWGIQLIYKKRWLCRYLQECGIKVYADLNVSHKFIEYNKMGIPKGYNAFFTRGLDGWMESLKSDLQVAQEISGLERPNLIVYGGGDEIQEFCRKHGLLYVTDFINAKKK</sequence>
<feature type="compositionally biased region" description="Acidic residues" evidence="1">
    <location>
        <begin position="149"/>
        <end position="173"/>
    </location>
</feature>
<dbReference type="Proteomes" id="UP000244905">
    <property type="component" value="Unassembled WGS sequence"/>
</dbReference>
<evidence type="ECO:0000313" key="4">
    <source>
        <dbReference type="Proteomes" id="UP000244905"/>
    </source>
</evidence>
<organism evidence="3 4">
    <name type="scientific">Duncaniella muris</name>
    <dbReference type="NCBI Taxonomy" id="2094150"/>
    <lineage>
        <taxon>Bacteria</taxon>
        <taxon>Pseudomonadati</taxon>
        <taxon>Bacteroidota</taxon>
        <taxon>Bacteroidia</taxon>
        <taxon>Bacteroidales</taxon>
        <taxon>Muribaculaceae</taxon>
        <taxon>Duncaniella</taxon>
    </lineage>
</organism>
<dbReference type="SUPFAM" id="SSF110849">
    <property type="entry name" value="ParB/Sulfiredoxin"/>
    <property type="match status" value="1"/>
</dbReference>
<dbReference type="AlphaFoldDB" id="A0A2V1IM85"/>